<keyword evidence="2" id="KW-1185">Reference proteome</keyword>
<dbReference type="AlphaFoldDB" id="A0A8X6X1U9"/>
<evidence type="ECO:0000313" key="2">
    <source>
        <dbReference type="Proteomes" id="UP000886998"/>
    </source>
</evidence>
<evidence type="ECO:0000313" key="1">
    <source>
        <dbReference type="EMBL" id="GFY45384.1"/>
    </source>
</evidence>
<dbReference type="Proteomes" id="UP000886998">
    <property type="component" value="Unassembled WGS sequence"/>
</dbReference>
<reference evidence="1" key="1">
    <citation type="submission" date="2020-08" db="EMBL/GenBank/DDBJ databases">
        <title>Multicomponent nature underlies the extraordinary mechanical properties of spider dragline silk.</title>
        <authorList>
            <person name="Kono N."/>
            <person name="Nakamura H."/>
            <person name="Mori M."/>
            <person name="Yoshida Y."/>
            <person name="Ohtoshi R."/>
            <person name="Malay A.D."/>
            <person name="Moran D.A.P."/>
            <person name="Tomita M."/>
            <person name="Numata K."/>
            <person name="Arakawa K."/>
        </authorList>
    </citation>
    <scope>NUCLEOTIDE SEQUENCE</scope>
</reference>
<feature type="non-terminal residue" evidence="1">
    <location>
        <position position="76"/>
    </location>
</feature>
<protein>
    <submittedName>
        <fullName evidence="1">Uncharacterized protein</fullName>
    </submittedName>
</protein>
<accession>A0A8X6X1U9</accession>
<sequence>MERSRVCNTSMPLNFTDITLSHSETIDGTCLTEDPADLEEVGRIASRKGLATWREVSRCSHEFFVSGAFEKDQRES</sequence>
<proteinExistence type="predicted"/>
<name>A0A8X6X1U9_9ARAC</name>
<dbReference type="EMBL" id="BMAV01004827">
    <property type="protein sequence ID" value="GFY45384.1"/>
    <property type="molecule type" value="Genomic_DNA"/>
</dbReference>
<comment type="caution">
    <text evidence="1">The sequence shown here is derived from an EMBL/GenBank/DDBJ whole genome shotgun (WGS) entry which is preliminary data.</text>
</comment>
<gene>
    <name evidence="1" type="ORF">TNIN_252641</name>
</gene>
<organism evidence="1 2">
    <name type="scientific">Trichonephila inaurata madagascariensis</name>
    <dbReference type="NCBI Taxonomy" id="2747483"/>
    <lineage>
        <taxon>Eukaryota</taxon>
        <taxon>Metazoa</taxon>
        <taxon>Ecdysozoa</taxon>
        <taxon>Arthropoda</taxon>
        <taxon>Chelicerata</taxon>
        <taxon>Arachnida</taxon>
        <taxon>Araneae</taxon>
        <taxon>Araneomorphae</taxon>
        <taxon>Entelegynae</taxon>
        <taxon>Araneoidea</taxon>
        <taxon>Nephilidae</taxon>
        <taxon>Trichonephila</taxon>
        <taxon>Trichonephila inaurata</taxon>
    </lineage>
</organism>